<name>X0U638_9ZZZZ</name>
<accession>X0U638</accession>
<organism evidence="1">
    <name type="scientific">marine sediment metagenome</name>
    <dbReference type="NCBI Taxonomy" id="412755"/>
    <lineage>
        <taxon>unclassified sequences</taxon>
        <taxon>metagenomes</taxon>
        <taxon>ecological metagenomes</taxon>
    </lineage>
</organism>
<gene>
    <name evidence="1" type="ORF">S01H1_37934</name>
</gene>
<comment type="caution">
    <text evidence="1">The sequence shown here is derived from an EMBL/GenBank/DDBJ whole genome shotgun (WGS) entry which is preliminary data.</text>
</comment>
<sequence length="107" mass="11014">MQDVSGKGDATIFAKGGLVAQTAAVTRGHFRANAERIIDCVNVLAGLNPSAVTGLVNAANAARVVLAEHVQYDNPDEPPSRELQVLTALQLSLSALGPAASPTKARP</sequence>
<protein>
    <submittedName>
        <fullName evidence="1">Uncharacterized protein</fullName>
    </submittedName>
</protein>
<dbReference type="AlphaFoldDB" id="X0U638"/>
<dbReference type="EMBL" id="BARS01023843">
    <property type="protein sequence ID" value="GAG01224.1"/>
    <property type="molecule type" value="Genomic_DNA"/>
</dbReference>
<proteinExistence type="predicted"/>
<evidence type="ECO:0000313" key="1">
    <source>
        <dbReference type="EMBL" id="GAG01224.1"/>
    </source>
</evidence>
<reference evidence="1" key="1">
    <citation type="journal article" date="2014" name="Front. Microbiol.">
        <title>High frequency of phylogenetically diverse reductive dehalogenase-homologous genes in deep subseafloor sedimentary metagenomes.</title>
        <authorList>
            <person name="Kawai M."/>
            <person name="Futagami T."/>
            <person name="Toyoda A."/>
            <person name="Takaki Y."/>
            <person name="Nishi S."/>
            <person name="Hori S."/>
            <person name="Arai W."/>
            <person name="Tsubouchi T."/>
            <person name="Morono Y."/>
            <person name="Uchiyama I."/>
            <person name="Ito T."/>
            <person name="Fujiyama A."/>
            <person name="Inagaki F."/>
            <person name="Takami H."/>
        </authorList>
    </citation>
    <scope>NUCLEOTIDE SEQUENCE</scope>
    <source>
        <strain evidence="1">Expedition CK06-06</strain>
    </source>
</reference>